<dbReference type="Pfam" id="PF21680">
    <property type="entry name" value="GIDA_C_1st"/>
    <property type="match status" value="1"/>
</dbReference>
<evidence type="ECO:0000256" key="8">
    <source>
        <dbReference type="ARBA" id="ARBA00022827"/>
    </source>
</evidence>
<evidence type="ECO:0000313" key="15">
    <source>
        <dbReference type="Proteomes" id="UP000199409"/>
    </source>
</evidence>
<keyword evidence="5 12" id="KW-0963">Cytoplasm</keyword>
<dbReference type="AlphaFoldDB" id="A0A1H4AKU7"/>
<dbReference type="Proteomes" id="UP000199409">
    <property type="component" value="Unassembled WGS sequence"/>
</dbReference>
<evidence type="ECO:0000256" key="6">
    <source>
        <dbReference type="ARBA" id="ARBA00022630"/>
    </source>
</evidence>
<dbReference type="Gene3D" id="3.50.50.60">
    <property type="entry name" value="FAD/NAD(P)-binding domain"/>
    <property type="match status" value="2"/>
</dbReference>
<name>A0A1H4AKU7_9BACT</name>
<keyword evidence="8 12" id="KW-0274">FAD</keyword>
<comment type="cofactor">
    <cofactor evidence="1 12">
        <name>FAD</name>
        <dbReference type="ChEBI" id="CHEBI:57692"/>
    </cofactor>
</comment>
<dbReference type="Gene3D" id="1.10.150.570">
    <property type="entry name" value="GidA associated domain, C-terminal subdomain"/>
    <property type="match status" value="1"/>
</dbReference>
<dbReference type="InterPro" id="IPR004416">
    <property type="entry name" value="MnmG"/>
</dbReference>
<dbReference type="InterPro" id="IPR036188">
    <property type="entry name" value="FAD/NAD-bd_sf"/>
</dbReference>
<evidence type="ECO:0000256" key="12">
    <source>
        <dbReference type="HAMAP-Rule" id="MF_00129"/>
    </source>
</evidence>
<gene>
    <name evidence="12" type="primary">mnmG</name>
    <name evidence="12" type="synonym">gidA</name>
    <name evidence="14" type="ORF">SAMN05660420_01875</name>
</gene>
<evidence type="ECO:0000256" key="10">
    <source>
        <dbReference type="ARBA" id="ARBA00025948"/>
    </source>
</evidence>
<dbReference type="GO" id="GO:0050660">
    <property type="term" value="F:flavin adenine dinucleotide binding"/>
    <property type="evidence" value="ECO:0007669"/>
    <property type="project" value="UniProtKB-UniRule"/>
</dbReference>
<evidence type="ECO:0000256" key="7">
    <source>
        <dbReference type="ARBA" id="ARBA00022694"/>
    </source>
</evidence>
<dbReference type="Pfam" id="PF13932">
    <property type="entry name" value="SAM_GIDA_C"/>
    <property type="match status" value="1"/>
</dbReference>
<dbReference type="NCBIfam" id="TIGR00136">
    <property type="entry name" value="mnmG_gidA"/>
    <property type="match status" value="1"/>
</dbReference>
<keyword evidence="7 12" id="KW-0819">tRNA processing</keyword>
<dbReference type="SUPFAM" id="SSF51905">
    <property type="entry name" value="FAD/NAD(P)-binding domain"/>
    <property type="match status" value="1"/>
</dbReference>
<feature type="binding site" evidence="12">
    <location>
        <begin position="273"/>
        <end position="287"/>
    </location>
    <ligand>
        <name>NAD(+)</name>
        <dbReference type="ChEBI" id="CHEBI:57540"/>
    </ligand>
</feature>
<dbReference type="PROSITE" id="PS01281">
    <property type="entry name" value="GIDA_2"/>
    <property type="match status" value="1"/>
</dbReference>
<comment type="similarity">
    <text evidence="3 12">Belongs to the MnmG family.</text>
</comment>
<reference evidence="14 15" key="1">
    <citation type="submission" date="2016-10" db="EMBL/GenBank/DDBJ databases">
        <authorList>
            <person name="de Groot N.N."/>
        </authorList>
    </citation>
    <scope>NUCLEOTIDE SEQUENCE [LARGE SCALE GENOMIC DNA]</scope>
    <source>
        <strain evidence="14 15">DSM 7343</strain>
    </source>
</reference>
<dbReference type="HAMAP" id="MF_00129">
    <property type="entry name" value="MnmG_GidA"/>
    <property type="match status" value="1"/>
</dbReference>
<dbReference type="FunFam" id="3.50.50.60:FF:000002">
    <property type="entry name" value="tRNA uridine 5-carboxymethylaminomethyl modification enzyme MnmG"/>
    <property type="match status" value="1"/>
</dbReference>
<dbReference type="InterPro" id="IPR002218">
    <property type="entry name" value="MnmG-rel"/>
</dbReference>
<evidence type="ECO:0000256" key="9">
    <source>
        <dbReference type="ARBA" id="ARBA00023027"/>
    </source>
</evidence>
<evidence type="ECO:0000256" key="1">
    <source>
        <dbReference type="ARBA" id="ARBA00001974"/>
    </source>
</evidence>
<evidence type="ECO:0000313" key="14">
    <source>
        <dbReference type="EMBL" id="SEA36282.1"/>
    </source>
</evidence>
<dbReference type="GO" id="GO:0002098">
    <property type="term" value="P:tRNA wobble uridine modification"/>
    <property type="evidence" value="ECO:0007669"/>
    <property type="project" value="InterPro"/>
</dbReference>
<dbReference type="InterPro" id="IPR049312">
    <property type="entry name" value="GIDA_C_N"/>
</dbReference>
<evidence type="ECO:0000256" key="11">
    <source>
        <dbReference type="ARBA" id="ARBA00031800"/>
    </source>
</evidence>
<dbReference type="InterPro" id="IPR044920">
    <property type="entry name" value="MnmG_C_subdom_sf"/>
</dbReference>
<dbReference type="InterPro" id="IPR047001">
    <property type="entry name" value="MnmG_C_subdom"/>
</dbReference>
<keyword evidence="9 12" id="KW-0520">NAD</keyword>
<comment type="caution">
    <text evidence="12">Lacks conserved residue(s) required for the propagation of feature annotation.</text>
</comment>
<dbReference type="FunFam" id="1.10.150.570:FF:000001">
    <property type="entry name" value="tRNA uridine 5-carboxymethylaminomethyl modification enzyme MnmG"/>
    <property type="match status" value="1"/>
</dbReference>
<evidence type="ECO:0000259" key="13">
    <source>
        <dbReference type="SMART" id="SM01228"/>
    </source>
</evidence>
<dbReference type="InterPro" id="IPR020595">
    <property type="entry name" value="MnmG-rel_CS"/>
</dbReference>
<dbReference type="GO" id="GO:0030488">
    <property type="term" value="P:tRNA methylation"/>
    <property type="evidence" value="ECO:0007669"/>
    <property type="project" value="TreeGrafter"/>
</dbReference>
<evidence type="ECO:0000256" key="2">
    <source>
        <dbReference type="ARBA" id="ARBA00003717"/>
    </source>
</evidence>
<feature type="domain" description="tRNA uridine 5-carboxymethylaminomethyl modification enzyme C-terminal subdomain" evidence="13">
    <location>
        <begin position="543"/>
        <end position="614"/>
    </location>
</feature>
<accession>A0A1H4AKU7</accession>
<evidence type="ECO:0000256" key="5">
    <source>
        <dbReference type="ARBA" id="ARBA00022490"/>
    </source>
</evidence>
<dbReference type="EMBL" id="FNQN01000005">
    <property type="protein sequence ID" value="SEA36282.1"/>
    <property type="molecule type" value="Genomic_DNA"/>
</dbReference>
<dbReference type="PROSITE" id="PS01280">
    <property type="entry name" value="GIDA_1"/>
    <property type="match status" value="1"/>
</dbReference>
<dbReference type="SMART" id="SM01228">
    <property type="entry name" value="GIDA_assoc_3"/>
    <property type="match status" value="1"/>
</dbReference>
<dbReference type="Pfam" id="PF01134">
    <property type="entry name" value="GIDA"/>
    <property type="match status" value="1"/>
</dbReference>
<dbReference type="STRING" id="37625.SAMN05660420_01875"/>
<comment type="subcellular location">
    <subcellularLocation>
        <location evidence="12">Cytoplasm</location>
    </subcellularLocation>
</comment>
<dbReference type="InterPro" id="IPR026904">
    <property type="entry name" value="MnmG_C"/>
</dbReference>
<dbReference type="PANTHER" id="PTHR11806">
    <property type="entry name" value="GLUCOSE INHIBITED DIVISION PROTEIN A"/>
    <property type="match status" value="1"/>
</dbReference>
<dbReference type="GO" id="GO:0005829">
    <property type="term" value="C:cytosol"/>
    <property type="evidence" value="ECO:0007669"/>
    <property type="project" value="TreeGrafter"/>
</dbReference>
<dbReference type="RefSeq" id="WP_092347271.1">
    <property type="nucleotide sequence ID" value="NZ_FNQN01000005.1"/>
</dbReference>
<evidence type="ECO:0000256" key="3">
    <source>
        <dbReference type="ARBA" id="ARBA00007653"/>
    </source>
</evidence>
<dbReference type="InterPro" id="IPR040131">
    <property type="entry name" value="MnmG_N"/>
</dbReference>
<proteinExistence type="inferred from homology"/>
<dbReference type="FunFam" id="3.50.50.60:FF:000010">
    <property type="entry name" value="tRNA uridine 5-carboxymethylaminomethyl modification enzyme MnmG"/>
    <property type="match status" value="1"/>
</dbReference>
<dbReference type="OrthoDB" id="9815560at2"/>
<protein>
    <recommendedName>
        <fullName evidence="4 12">tRNA uridine 5-carboxymethylaminomethyl modification enzyme MnmG</fullName>
    </recommendedName>
    <alternativeName>
        <fullName evidence="11 12">Glucose-inhibited division protein A</fullName>
    </alternativeName>
</protein>
<organism evidence="14 15">
    <name type="scientific">Desulfuromusa kysingii</name>
    <dbReference type="NCBI Taxonomy" id="37625"/>
    <lineage>
        <taxon>Bacteria</taxon>
        <taxon>Pseudomonadati</taxon>
        <taxon>Thermodesulfobacteriota</taxon>
        <taxon>Desulfuromonadia</taxon>
        <taxon>Desulfuromonadales</taxon>
        <taxon>Geopsychrobacteraceae</taxon>
        <taxon>Desulfuromusa</taxon>
    </lineage>
</organism>
<keyword evidence="6 12" id="KW-0285">Flavoprotein</keyword>
<evidence type="ECO:0000256" key="4">
    <source>
        <dbReference type="ARBA" id="ARBA00020461"/>
    </source>
</evidence>
<feature type="binding site" evidence="12">
    <location>
        <begin position="14"/>
        <end position="19"/>
    </location>
    <ligand>
        <name>FAD</name>
        <dbReference type="ChEBI" id="CHEBI:57692"/>
    </ligand>
</feature>
<sequence length="621" mass="68460">MSNYGKNYQVIVVGAGHAGCEAALASARMGCTTLLLTIGLDTVAQMSCNPSIGGLAKGHLVHEVDALGGEMGLNIDATGIQFRRLNTRKGPAVRAARAQADRMAYSARMKNVIENEALLDLKQGLVEEVLVEQNRIVGVKTREGLEFLGQTVVLTTGTFMRGLIHVGLNHYAGGRAGEPSAEGISASLASYGLRVGRLKTGTPARLSARSIDFSKLERQAGDKVVKPFSFMTGSIDRKQVDCYIAETNERTHEIIRNNLDKSPLYAGIIEGIGPRYCPSIEDKIVRFPDKNSHQSFIEPECLKGSEMYPSGLSTSLPPEVQLAYFRSMVGFESVEIMRPGYAIEYDFIEPMQLKATLETRVIDGLFHAGQINGTSGYEEAAGQGILAGINAARQCQEQPPVVIGRDQGYLGVMIDDLITQPTTDPYRMFTSRSEYRLLLREDNADQRLTELGRKIGLVSDERWRCYVEKQKQVEAAMSFLQDTKVTSSDSLTVEKLNLGDLKSGVSLEQLLRRPEINIQDVTSVCSGLRDYSPQALEQVEIAIKYEGYIKRQREQVKRDREQEDVKLPETLDYDAIPSISTEVREKLKKIKPTSLGQAGRIQGVTPAAIAVIQIYLRKKSS</sequence>
<dbReference type="PANTHER" id="PTHR11806:SF0">
    <property type="entry name" value="PROTEIN MTO1 HOMOLOG, MITOCHONDRIAL"/>
    <property type="match status" value="1"/>
</dbReference>
<keyword evidence="15" id="KW-1185">Reference proteome</keyword>
<comment type="subunit">
    <text evidence="10 12">Homodimer. Heterotetramer of two MnmE and two MnmG subunits.</text>
</comment>
<dbReference type="Gene3D" id="1.10.10.1800">
    <property type="entry name" value="tRNA uridine 5-carboxymethylaminomethyl modification enzyme MnmG/GidA"/>
    <property type="match status" value="1"/>
</dbReference>
<comment type="function">
    <text evidence="2 12">NAD-binding protein involved in the addition of a carboxymethylaminomethyl (cmnm) group at the wobble position (U34) of certain tRNAs, forming tRNA-cmnm(5)s(2)U34.</text>
</comment>